<organism evidence="1 2">
    <name type="scientific">Brevibacillus nitrificans</name>
    <dbReference type="NCBI Taxonomy" id="651560"/>
    <lineage>
        <taxon>Bacteria</taxon>
        <taxon>Bacillati</taxon>
        <taxon>Bacillota</taxon>
        <taxon>Bacilli</taxon>
        <taxon>Bacillales</taxon>
        <taxon>Paenibacillaceae</taxon>
        <taxon>Brevibacillus</taxon>
    </lineage>
</organism>
<dbReference type="AlphaFoldDB" id="A0A3M8CYK1"/>
<proteinExistence type="predicted"/>
<reference evidence="1 2" key="1">
    <citation type="submission" date="2018-10" db="EMBL/GenBank/DDBJ databases">
        <title>Phylogenomics of Brevibacillus.</title>
        <authorList>
            <person name="Dunlap C."/>
        </authorList>
    </citation>
    <scope>NUCLEOTIDE SEQUENCE [LARGE SCALE GENOMIC DNA]</scope>
    <source>
        <strain evidence="1 2">JCM 15774</strain>
    </source>
</reference>
<dbReference type="RefSeq" id="WP_148040855.1">
    <property type="nucleotide sequence ID" value="NZ_RHHU01000017.1"/>
</dbReference>
<protein>
    <submittedName>
        <fullName evidence="1">Nucleotidyltransferase domain-containing protein</fullName>
    </submittedName>
</protein>
<dbReference type="GO" id="GO:0016740">
    <property type="term" value="F:transferase activity"/>
    <property type="evidence" value="ECO:0007669"/>
    <property type="project" value="UniProtKB-KW"/>
</dbReference>
<sequence length="251" mass="28287">MMFPSQYRADLRSELIRKAQSDPRIRGAAVTGSASVGKEDPWSDIDLFFGLEEASLQEALADWTEMMYASHDVVHHIDVMSGATIYRVFLLRNTLQVDLAFAPLSEFGARGSTFQLLFGEPVQEARPSSTQPVAYWIGVGFIYALHVRACVRREQWWRAEFFVRGIRDTILTLACMKYSLPLSEARGIDSLPKEVTTPLEKSLVRELNANEVLRAFQVVMNAFLMELQTIEGVSSRIAETLTEVVESTMQT</sequence>
<dbReference type="InterPro" id="IPR043519">
    <property type="entry name" value="NT_sf"/>
</dbReference>
<dbReference type="SUPFAM" id="SSF81301">
    <property type="entry name" value="Nucleotidyltransferase"/>
    <property type="match status" value="1"/>
</dbReference>
<dbReference type="Proteomes" id="UP000269573">
    <property type="component" value="Unassembled WGS sequence"/>
</dbReference>
<dbReference type="EMBL" id="RHHU01000017">
    <property type="protein sequence ID" value="RNB80381.1"/>
    <property type="molecule type" value="Genomic_DNA"/>
</dbReference>
<evidence type="ECO:0000313" key="2">
    <source>
        <dbReference type="Proteomes" id="UP000269573"/>
    </source>
</evidence>
<dbReference type="Gene3D" id="3.30.460.10">
    <property type="entry name" value="Beta Polymerase, domain 2"/>
    <property type="match status" value="1"/>
</dbReference>
<evidence type="ECO:0000313" key="1">
    <source>
        <dbReference type="EMBL" id="RNB80381.1"/>
    </source>
</evidence>
<keyword evidence="2" id="KW-1185">Reference proteome</keyword>
<accession>A0A3M8CYK1</accession>
<name>A0A3M8CYK1_9BACL</name>
<keyword evidence="1" id="KW-0808">Transferase</keyword>
<gene>
    <name evidence="1" type="ORF">EDM59_23845</name>
</gene>
<comment type="caution">
    <text evidence="1">The sequence shown here is derived from an EMBL/GenBank/DDBJ whole genome shotgun (WGS) entry which is preliminary data.</text>
</comment>